<evidence type="ECO:0000313" key="1">
    <source>
        <dbReference type="EMBL" id="TKB01991.1"/>
    </source>
</evidence>
<comment type="caution">
    <text evidence="1">The sequence shown here is derived from an EMBL/GenBank/DDBJ whole genome shotgun (WGS) entry which is preliminary data.</text>
</comment>
<reference evidence="1 2" key="1">
    <citation type="submission" date="2019-04" db="EMBL/GenBank/DDBJ databases">
        <title>Alteromonas portus sp. nov., an alginate lyase-excreting marine bacterium.</title>
        <authorList>
            <person name="Huang H."/>
            <person name="Mo K."/>
            <person name="Bao S."/>
        </authorList>
    </citation>
    <scope>NUCLEOTIDE SEQUENCE [LARGE SCALE GENOMIC DNA]</scope>
    <source>
        <strain evidence="1 2">HB161718</strain>
    </source>
</reference>
<accession>A0A4U0Z801</accession>
<dbReference type="EMBL" id="SWCO01000009">
    <property type="protein sequence ID" value="TKB01991.1"/>
    <property type="molecule type" value="Genomic_DNA"/>
</dbReference>
<evidence type="ECO:0000313" key="2">
    <source>
        <dbReference type="Proteomes" id="UP000305471"/>
    </source>
</evidence>
<keyword evidence="2" id="KW-1185">Reference proteome</keyword>
<proteinExistence type="predicted"/>
<dbReference type="RefSeq" id="WP_136783114.1">
    <property type="nucleotide sequence ID" value="NZ_SWCO01000009.1"/>
</dbReference>
<gene>
    <name evidence="1" type="ORF">E5672_15955</name>
</gene>
<organism evidence="1 2">
    <name type="scientific">Alteromonas portus</name>
    <dbReference type="NCBI Taxonomy" id="2565549"/>
    <lineage>
        <taxon>Bacteria</taxon>
        <taxon>Pseudomonadati</taxon>
        <taxon>Pseudomonadota</taxon>
        <taxon>Gammaproteobacteria</taxon>
        <taxon>Alteromonadales</taxon>
        <taxon>Alteromonadaceae</taxon>
        <taxon>Alteromonas/Salinimonas group</taxon>
        <taxon>Alteromonas</taxon>
    </lineage>
</organism>
<dbReference type="AlphaFoldDB" id="A0A4U0Z801"/>
<dbReference type="Proteomes" id="UP000305471">
    <property type="component" value="Unassembled WGS sequence"/>
</dbReference>
<protein>
    <submittedName>
        <fullName evidence="1">Uncharacterized protein</fullName>
    </submittedName>
</protein>
<name>A0A4U0Z801_9ALTE</name>
<sequence length="81" mass="9166">MTCNEITCIAKANAKLPDNAYFAYLSKEIIEFHLGKEAQVELTDGRRFDIKAISKYDLSLNFDQIHDAEVKKHECSSASNL</sequence>